<comment type="subcellular location">
    <subcellularLocation>
        <location evidence="1">Cell membrane</location>
        <topology evidence="1">Multi-pass membrane protein</topology>
    </subcellularLocation>
</comment>
<feature type="transmembrane region" description="Helical" evidence="7">
    <location>
        <begin position="138"/>
        <end position="158"/>
    </location>
</feature>
<dbReference type="AlphaFoldDB" id="A0A9D1WTA1"/>
<feature type="transmembrane region" description="Helical" evidence="7">
    <location>
        <begin position="14"/>
        <end position="37"/>
    </location>
</feature>
<dbReference type="InterPro" id="IPR036259">
    <property type="entry name" value="MFS_trans_sf"/>
</dbReference>
<keyword evidence="4 7" id="KW-0812">Transmembrane</keyword>
<dbReference type="PANTHER" id="PTHR48022:SF2">
    <property type="entry name" value="PLASTIDIC GLUCOSE TRANSPORTER 4"/>
    <property type="match status" value="1"/>
</dbReference>
<feature type="transmembrane region" description="Helical" evidence="7">
    <location>
        <begin position="104"/>
        <end position="126"/>
    </location>
</feature>
<accession>A0A9D1WTA1</accession>
<proteinExistence type="inferred from homology"/>
<comment type="caution">
    <text evidence="9">The sequence shown here is derived from an EMBL/GenBank/DDBJ whole genome shotgun (WGS) entry which is preliminary data.</text>
</comment>
<dbReference type="EMBL" id="DXEM01000005">
    <property type="protein sequence ID" value="HIX66782.1"/>
    <property type="molecule type" value="Genomic_DNA"/>
</dbReference>
<evidence type="ECO:0000256" key="2">
    <source>
        <dbReference type="ARBA" id="ARBA00010992"/>
    </source>
</evidence>
<dbReference type="CDD" id="cd17316">
    <property type="entry name" value="MFS_SV2_like"/>
    <property type="match status" value="1"/>
</dbReference>
<reference evidence="9" key="2">
    <citation type="submission" date="2021-04" db="EMBL/GenBank/DDBJ databases">
        <authorList>
            <person name="Gilroy R."/>
        </authorList>
    </citation>
    <scope>NUCLEOTIDE SEQUENCE</scope>
    <source>
        <strain evidence="9">CHK191-13928</strain>
    </source>
</reference>
<dbReference type="InterPro" id="IPR050360">
    <property type="entry name" value="MFS_Sugar_Transporters"/>
</dbReference>
<dbReference type="SUPFAM" id="SSF103473">
    <property type="entry name" value="MFS general substrate transporter"/>
    <property type="match status" value="1"/>
</dbReference>
<dbReference type="PANTHER" id="PTHR48022">
    <property type="entry name" value="PLASTIDIC GLUCOSE TRANSPORTER 4"/>
    <property type="match status" value="1"/>
</dbReference>
<comment type="similarity">
    <text evidence="2">Belongs to the major facilitator superfamily. Sugar transporter (TC 2.A.1.1) family.</text>
</comment>
<protein>
    <submittedName>
        <fullName evidence="9">MFS transporter</fullName>
    </submittedName>
</protein>
<feature type="transmembrane region" description="Helical" evidence="7">
    <location>
        <begin position="251"/>
        <end position="272"/>
    </location>
</feature>
<feature type="transmembrane region" description="Helical" evidence="7">
    <location>
        <begin position="333"/>
        <end position="353"/>
    </location>
</feature>
<gene>
    <name evidence="9" type="ORF">H9735_01500</name>
</gene>
<organism evidence="9 10">
    <name type="scientific">Candidatus Anaerostipes excrementavium</name>
    <dbReference type="NCBI Taxonomy" id="2838463"/>
    <lineage>
        <taxon>Bacteria</taxon>
        <taxon>Bacillati</taxon>
        <taxon>Bacillota</taxon>
        <taxon>Clostridia</taxon>
        <taxon>Lachnospirales</taxon>
        <taxon>Lachnospiraceae</taxon>
        <taxon>Anaerostipes</taxon>
    </lineage>
</organism>
<evidence type="ECO:0000259" key="8">
    <source>
        <dbReference type="PROSITE" id="PS50850"/>
    </source>
</evidence>
<keyword evidence="3" id="KW-0813">Transport</keyword>
<dbReference type="PROSITE" id="PS50850">
    <property type="entry name" value="MFS"/>
    <property type="match status" value="1"/>
</dbReference>
<dbReference type="InterPro" id="IPR005828">
    <property type="entry name" value="MFS_sugar_transport-like"/>
</dbReference>
<evidence type="ECO:0000256" key="3">
    <source>
        <dbReference type="ARBA" id="ARBA00022448"/>
    </source>
</evidence>
<feature type="transmembrane region" description="Helical" evidence="7">
    <location>
        <begin position="309"/>
        <end position="327"/>
    </location>
</feature>
<dbReference type="Proteomes" id="UP000886721">
    <property type="component" value="Unassembled WGS sequence"/>
</dbReference>
<feature type="transmembrane region" description="Helical" evidence="7">
    <location>
        <begin position="284"/>
        <end position="302"/>
    </location>
</feature>
<evidence type="ECO:0000256" key="4">
    <source>
        <dbReference type="ARBA" id="ARBA00022692"/>
    </source>
</evidence>
<dbReference type="InterPro" id="IPR020846">
    <property type="entry name" value="MFS_dom"/>
</dbReference>
<evidence type="ECO:0000313" key="9">
    <source>
        <dbReference type="EMBL" id="HIX66782.1"/>
    </source>
</evidence>
<reference evidence="9" key="1">
    <citation type="journal article" date="2021" name="PeerJ">
        <title>Extensive microbial diversity within the chicken gut microbiome revealed by metagenomics and culture.</title>
        <authorList>
            <person name="Gilroy R."/>
            <person name="Ravi A."/>
            <person name="Getino M."/>
            <person name="Pursley I."/>
            <person name="Horton D.L."/>
            <person name="Alikhan N.F."/>
            <person name="Baker D."/>
            <person name="Gharbi K."/>
            <person name="Hall N."/>
            <person name="Watson M."/>
            <person name="Adriaenssens E.M."/>
            <person name="Foster-Nyarko E."/>
            <person name="Jarju S."/>
            <person name="Secka A."/>
            <person name="Antonio M."/>
            <person name="Oren A."/>
            <person name="Chaudhuri R.R."/>
            <person name="La Ragione R."/>
            <person name="Hildebrand F."/>
            <person name="Pallen M.J."/>
        </authorList>
    </citation>
    <scope>NUCLEOTIDE SEQUENCE</scope>
    <source>
        <strain evidence="9">CHK191-13928</strain>
    </source>
</reference>
<sequence length="432" mass="46813">MDYKNAPLSKIHKYVFLCFILGQIACGYALGIAGTAVTAAIEPLKLNSFWVGLLGAGTLIGLMGSIVIGNIADKAGRKLLFYVDMILFTGISLLQFVVTEPGLLLVLRIGLGITIAIDYTVGSALLTEWFPRKQSARFQSLLIIFWTIGFVASYFVGISINGSGDSTWKYIFISSAIPGLVTAVVRLIVRVPESPSWLAAVGRKEEADCLVKQYLSKEYIVMNVVKAEEVEKVSWTELFDKKNRRNTMVGGLFYACQVFPYFGVSIFIPILVENMNMTNPNASGAIYNIFVGIGAVAGVILFDRISRRAFLISTFYISAIAALGIVLGQHAPMAFTMVCFSVFAIGMSISVVAENPYPPELFDTRLRASGVGAVIAMSRIGAALGTFLLPIIVDKAGVYVTLIVCMAILLVGGIVCQFYAPETSLKYRADGK</sequence>
<feature type="domain" description="Major facilitator superfamily (MFS) profile" evidence="8">
    <location>
        <begin position="15"/>
        <end position="424"/>
    </location>
</feature>
<feature type="transmembrane region" description="Helical" evidence="7">
    <location>
        <begin position="373"/>
        <end position="393"/>
    </location>
</feature>
<feature type="transmembrane region" description="Helical" evidence="7">
    <location>
        <begin position="399"/>
        <end position="420"/>
    </location>
</feature>
<dbReference type="GO" id="GO:0005351">
    <property type="term" value="F:carbohydrate:proton symporter activity"/>
    <property type="evidence" value="ECO:0007669"/>
    <property type="project" value="TreeGrafter"/>
</dbReference>
<name>A0A9D1WTA1_9FIRM</name>
<evidence type="ECO:0000256" key="1">
    <source>
        <dbReference type="ARBA" id="ARBA00004651"/>
    </source>
</evidence>
<evidence type="ECO:0000256" key="6">
    <source>
        <dbReference type="ARBA" id="ARBA00023136"/>
    </source>
</evidence>
<dbReference type="GO" id="GO:0005886">
    <property type="term" value="C:plasma membrane"/>
    <property type="evidence" value="ECO:0007669"/>
    <property type="project" value="UniProtKB-SubCell"/>
</dbReference>
<evidence type="ECO:0000256" key="5">
    <source>
        <dbReference type="ARBA" id="ARBA00022989"/>
    </source>
</evidence>
<dbReference type="Gene3D" id="1.20.1250.20">
    <property type="entry name" value="MFS general substrate transporter like domains"/>
    <property type="match status" value="1"/>
</dbReference>
<keyword evidence="6 7" id="KW-0472">Membrane</keyword>
<feature type="transmembrane region" description="Helical" evidence="7">
    <location>
        <begin position="170"/>
        <end position="189"/>
    </location>
</feature>
<feature type="transmembrane region" description="Helical" evidence="7">
    <location>
        <begin position="49"/>
        <end position="72"/>
    </location>
</feature>
<evidence type="ECO:0000256" key="7">
    <source>
        <dbReference type="SAM" id="Phobius"/>
    </source>
</evidence>
<feature type="transmembrane region" description="Helical" evidence="7">
    <location>
        <begin position="79"/>
        <end position="98"/>
    </location>
</feature>
<evidence type="ECO:0000313" key="10">
    <source>
        <dbReference type="Proteomes" id="UP000886721"/>
    </source>
</evidence>
<keyword evidence="5 7" id="KW-1133">Transmembrane helix</keyword>
<dbReference type="Pfam" id="PF00083">
    <property type="entry name" value="Sugar_tr"/>
    <property type="match status" value="1"/>
</dbReference>